<dbReference type="InterPro" id="IPR038186">
    <property type="entry name" value="CHAD_dom_sf"/>
</dbReference>
<comment type="caution">
    <text evidence="2">The sequence shown here is derived from an EMBL/GenBank/DDBJ whole genome shotgun (WGS) entry which is preliminary data.</text>
</comment>
<dbReference type="PANTHER" id="PTHR39339">
    <property type="entry name" value="SLR1444 PROTEIN"/>
    <property type="match status" value="1"/>
</dbReference>
<organism evidence="2 3">
    <name type="scientific">Calditerrivibrio nitroreducens</name>
    <dbReference type="NCBI Taxonomy" id="477976"/>
    <lineage>
        <taxon>Bacteria</taxon>
        <taxon>Pseudomonadati</taxon>
        <taxon>Deferribacterota</taxon>
        <taxon>Deferribacteres</taxon>
        <taxon>Deferribacterales</taxon>
        <taxon>Calditerrivibrionaceae</taxon>
    </lineage>
</organism>
<evidence type="ECO:0000259" key="1">
    <source>
        <dbReference type="PROSITE" id="PS51708"/>
    </source>
</evidence>
<reference evidence="2 3" key="1">
    <citation type="submission" date="2018-01" db="EMBL/GenBank/DDBJ databases">
        <title>Metagenomic assembled genomes from two thermal pools in the Uzon Caldera, Kamchatka, Russia.</title>
        <authorList>
            <person name="Wilkins L."/>
            <person name="Ettinger C."/>
        </authorList>
    </citation>
    <scope>NUCLEOTIDE SEQUENCE [LARGE SCALE GENOMIC DNA]</scope>
    <source>
        <strain evidence="2">ZAV-05</strain>
    </source>
</reference>
<evidence type="ECO:0000313" key="3">
    <source>
        <dbReference type="Proteomes" id="UP000242881"/>
    </source>
</evidence>
<dbReference type="AlphaFoldDB" id="A0A2J6WRE8"/>
<feature type="domain" description="CHAD" evidence="1">
    <location>
        <begin position="1"/>
        <end position="266"/>
    </location>
</feature>
<dbReference type="EMBL" id="PNIN01000007">
    <property type="protein sequence ID" value="PMP72966.1"/>
    <property type="molecule type" value="Genomic_DNA"/>
</dbReference>
<name>A0A2J6WRE8_9BACT</name>
<dbReference type="InterPro" id="IPR007899">
    <property type="entry name" value="CHAD_dom"/>
</dbReference>
<dbReference type="PANTHER" id="PTHR39339:SF1">
    <property type="entry name" value="CHAD DOMAIN-CONTAINING PROTEIN"/>
    <property type="match status" value="1"/>
</dbReference>
<gene>
    <name evidence="2" type="ORF">C0187_00445</name>
</gene>
<sequence length="270" mass="31859">MKEYLGKQLDTILNLVENVINYDKQDALHDFRVALRRFLVVFNILAKVQEPPVGIQQSVDIFKNIRSSSNKLRDLEVLKEHILNHKFDTEFGEKGKSNLLTIIDRKIHKEHEELLQILLNANLTENVKNFREYIFNLQIQIDSTSYIKKFLKRIKKALSEDPTDDTIHMIRVNFKKIRYIMEMTKNDDKLIDSIKNMQELLGTYNDLRIGISILNLITEEKIVMNKSYLYAIGYLDATFLYKKIDLRRKIIENSKKLIKLIKNHISSFTN</sequence>
<protein>
    <recommendedName>
        <fullName evidence="1">CHAD domain-containing protein</fullName>
    </recommendedName>
</protein>
<dbReference type="Proteomes" id="UP000242881">
    <property type="component" value="Unassembled WGS sequence"/>
</dbReference>
<dbReference type="SMART" id="SM00880">
    <property type="entry name" value="CHAD"/>
    <property type="match status" value="1"/>
</dbReference>
<evidence type="ECO:0000313" key="2">
    <source>
        <dbReference type="EMBL" id="PMP72966.1"/>
    </source>
</evidence>
<dbReference type="Gene3D" id="1.40.20.10">
    <property type="entry name" value="CHAD domain"/>
    <property type="match status" value="1"/>
</dbReference>
<accession>A0A2J6WRE8</accession>
<dbReference type="PROSITE" id="PS51708">
    <property type="entry name" value="CHAD"/>
    <property type="match status" value="1"/>
</dbReference>
<dbReference type="Pfam" id="PF05235">
    <property type="entry name" value="CHAD"/>
    <property type="match status" value="1"/>
</dbReference>
<proteinExistence type="predicted"/>